<dbReference type="InterPro" id="IPR036388">
    <property type="entry name" value="WH-like_DNA-bd_sf"/>
</dbReference>
<evidence type="ECO:0000256" key="1">
    <source>
        <dbReference type="ARBA" id="ARBA00023015"/>
    </source>
</evidence>
<accession>A0A4U2PY25</accession>
<sequence length="198" mass="23786">MQLDKIVNYHKALADPTRMRILLLLSRGEMHGQALAEKLNLSQPTVTHHASKLREAGLIKERRDKNTVFFTLNPELIRQYAEATVRFIFEKGEGEEELSEVNETLEATVLRNFFSKDGKLRQIPSQYKKKLIVLQMLAEKLEPGRVYPERELNEWIKQYHEDFATIRRELIMHHFMYREREMYELNPREMWTRWDQVR</sequence>
<evidence type="ECO:0000259" key="4">
    <source>
        <dbReference type="PROSITE" id="PS50987"/>
    </source>
</evidence>
<dbReference type="RefSeq" id="WP_137062794.1">
    <property type="nucleotide sequence ID" value="NZ_PNXQ01000014.1"/>
</dbReference>
<proteinExistence type="predicted"/>
<reference evidence="5 6" key="1">
    <citation type="submission" date="2018-01" db="EMBL/GenBank/DDBJ databases">
        <title>Bacillales members from the olive rhizosphere are effective biological control agents against Verticillium dahliae.</title>
        <authorList>
            <person name="Gomez-Lama C."/>
            <person name="Legarda G."/>
            <person name="Ruano-Rosa D."/>
            <person name="Pizarro-Tobias P."/>
            <person name="Valverde-Corredor A."/>
            <person name="Niqui J.L."/>
            <person name="Trivino J.C."/>
            <person name="Roca A."/>
            <person name="Mercado-Blanco J."/>
        </authorList>
    </citation>
    <scope>NUCLEOTIDE SEQUENCE [LARGE SCALE GENOMIC DNA]</scope>
    <source>
        <strain evidence="5 6">PIC167</strain>
    </source>
</reference>
<name>A0A4U2PY25_9BACL</name>
<dbReference type="EMBL" id="PNXQ01000014">
    <property type="protein sequence ID" value="TKH43226.1"/>
    <property type="molecule type" value="Genomic_DNA"/>
</dbReference>
<dbReference type="GO" id="GO:0003677">
    <property type="term" value="F:DNA binding"/>
    <property type="evidence" value="ECO:0007669"/>
    <property type="project" value="UniProtKB-KW"/>
</dbReference>
<evidence type="ECO:0000313" key="5">
    <source>
        <dbReference type="EMBL" id="TKH43226.1"/>
    </source>
</evidence>
<dbReference type="CDD" id="cd00090">
    <property type="entry name" value="HTH_ARSR"/>
    <property type="match status" value="1"/>
</dbReference>
<dbReference type="AlphaFoldDB" id="A0A4U2PY25"/>
<dbReference type="SUPFAM" id="SSF46785">
    <property type="entry name" value="Winged helix' DNA-binding domain"/>
    <property type="match status" value="1"/>
</dbReference>
<dbReference type="PROSITE" id="PS50987">
    <property type="entry name" value="HTH_ARSR_2"/>
    <property type="match status" value="1"/>
</dbReference>
<organism evidence="5 6">
    <name type="scientific">Paenibacillus terrae</name>
    <dbReference type="NCBI Taxonomy" id="159743"/>
    <lineage>
        <taxon>Bacteria</taxon>
        <taxon>Bacillati</taxon>
        <taxon>Bacillota</taxon>
        <taxon>Bacilli</taxon>
        <taxon>Bacillales</taxon>
        <taxon>Paenibacillaceae</taxon>
        <taxon>Paenibacillus</taxon>
    </lineage>
</organism>
<dbReference type="InterPro" id="IPR036390">
    <property type="entry name" value="WH_DNA-bd_sf"/>
</dbReference>
<dbReference type="PRINTS" id="PR00778">
    <property type="entry name" value="HTHARSR"/>
</dbReference>
<dbReference type="SMART" id="SM00418">
    <property type="entry name" value="HTH_ARSR"/>
    <property type="match status" value="1"/>
</dbReference>
<evidence type="ECO:0000256" key="3">
    <source>
        <dbReference type="ARBA" id="ARBA00023163"/>
    </source>
</evidence>
<feature type="domain" description="HTH arsR-type" evidence="4">
    <location>
        <begin position="1"/>
        <end position="92"/>
    </location>
</feature>
<dbReference type="Pfam" id="PF01022">
    <property type="entry name" value="HTH_5"/>
    <property type="match status" value="1"/>
</dbReference>
<dbReference type="InterPro" id="IPR051081">
    <property type="entry name" value="HTH_MetalResp_TranReg"/>
</dbReference>
<dbReference type="Proteomes" id="UP000308114">
    <property type="component" value="Unassembled WGS sequence"/>
</dbReference>
<dbReference type="GO" id="GO:0003700">
    <property type="term" value="F:DNA-binding transcription factor activity"/>
    <property type="evidence" value="ECO:0007669"/>
    <property type="project" value="InterPro"/>
</dbReference>
<dbReference type="InterPro" id="IPR018656">
    <property type="entry name" value="DUF2087"/>
</dbReference>
<evidence type="ECO:0000313" key="6">
    <source>
        <dbReference type="Proteomes" id="UP000308114"/>
    </source>
</evidence>
<evidence type="ECO:0000256" key="2">
    <source>
        <dbReference type="ARBA" id="ARBA00023125"/>
    </source>
</evidence>
<keyword evidence="2" id="KW-0238">DNA-binding</keyword>
<dbReference type="Pfam" id="PF09860">
    <property type="entry name" value="DUF2087"/>
    <property type="match status" value="1"/>
</dbReference>
<dbReference type="InterPro" id="IPR011991">
    <property type="entry name" value="ArsR-like_HTH"/>
</dbReference>
<dbReference type="PANTHER" id="PTHR33154">
    <property type="entry name" value="TRANSCRIPTIONAL REGULATOR, ARSR FAMILY"/>
    <property type="match status" value="1"/>
</dbReference>
<keyword evidence="3" id="KW-0804">Transcription</keyword>
<comment type="caution">
    <text evidence="5">The sequence shown here is derived from an EMBL/GenBank/DDBJ whole genome shotgun (WGS) entry which is preliminary data.</text>
</comment>
<gene>
    <name evidence="5" type="ORF">C1I60_17085</name>
</gene>
<protein>
    <submittedName>
        <fullName evidence="5">ArsR family transcriptional regulator</fullName>
    </submittedName>
</protein>
<dbReference type="Gene3D" id="1.10.10.10">
    <property type="entry name" value="Winged helix-like DNA-binding domain superfamily/Winged helix DNA-binding domain"/>
    <property type="match status" value="1"/>
</dbReference>
<dbReference type="InterPro" id="IPR001845">
    <property type="entry name" value="HTH_ArsR_DNA-bd_dom"/>
</dbReference>
<dbReference type="NCBIfam" id="NF033788">
    <property type="entry name" value="HTH_metalloreg"/>
    <property type="match status" value="1"/>
</dbReference>
<keyword evidence="1" id="KW-0805">Transcription regulation</keyword>
<dbReference type="PANTHER" id="PTHR33154:SF18">
    <property type="entry name" value="ARSENICAL RESISTANCE OPERON REPRESSOR"/>
    <property type="match status" value="1"/>
</dbReference>